<dbReference type="EMBL" id="MTKQ01000397">
    <property type="protein sequence ID" value="RWX43244.1"/>
    <property type="molecule type" value="Genomic_DNA"/>
</dbReference>
<dbReference type="PANTHER" id="PTHR15337">
    <property type="entry name" value="ANTERIOR GRADIENT PROTEIN-RELATED"/>
    <property type="match status" value="1"/>
</dbReference>
<dbReference type="SUPFAM" id="SSF52833">
    <property type="entry name" value="Thioredoxin-like"/>
    <property type="match status" value="1"/>
</dbReference>
<dbReference type="PANTHER" id="PTHR15337:SF11">
    <property type="entry name" value="THIOREDOXIN DOMAIN-CONTAINING PROTEIN"/>
    <property type="match status" value="1"/>
</dbReference>
<dbReference type="InterPro" id="IPR051099">
    <property type="entry name" value="AGR/TXD"/>
</dbReference>
<accession>A0A3S3QBV3</accession>
<dbReference type="Gene3D" id="3.40.30.10">
    <property type="entry name" value="Glutaredoxin"/>
    <property type="match status" value="1"/>
</dbReference>
<reference evidence="2 3" key="1">
    <citation type="submission" date="2017-01" db="EMBL/GenBank/DDBJ databases">
        <title>The cable genome- insights into the physiology and evolution of filamentous bacteria capable of sulfide oxidation via long distance electron transfer.</title>
        <authorList>
            <person name="Schreiber L."/>
            <person name="Bjerg J.T."/>
            <person name="Boggild A."/>
            <person name="Van De Vossenberg J."/>
            <person name="Meysman F."/>
            <person name="Nielsen L.P."/>
            <person name="Schramm A."/>
            <person name="Kjeldsen K.U."/>
        </authorList>
    </citation>
    <scope>NUCLEOTIDE SEQUENCE [LARGE SCALE GENOMIC DNA]</scope>
    <source>
        <strain evidence="2">A2</strain>
    </source>
</reference>
<evidence type="ECO:0000313" key="3">
    <source>
        <dbReference type="Proteomes" id="UP000286862"/>
    </source>
</evidence>
<feature type="non-terminal residue" evidence="2">
    <location>
        <position position="72"/>
    </location>
</feature>
<evidence type="ECO:0000313" key="2">
    <source>
        <dbReference type="EMBL" id="RWX43244.1"/>
    </source>
</evidence>
<name>A0A3S3QBV3_9BACT</name>
<keyword evidence="1" id="KW-0732">Signal</keyword>
<dbReference type="AlphaFoldDB" id="A0A3S3QBV3"/>
<dbReference type="Proteomes" id="UP000286862">
    <property type="component" value="Unassembled WGS sequence"/>
</dbReference>
<proteinExistence type="predicted"/>
<sequence length="72" mass="8185">MIGIHLGRDEIAWKGYEEGLAQARREGKPALIIFYSESCSACKRYKGILQDKRVVDASASFVMIRVNTRRQP</sequence>
<dbReference type="InterPro" id="IPR036249">
    <property type="entry name" value="Thioredoxin-like_sf"/>
</dbReference>
<evidence type="ECO:0000256" key="1">
    <source>
        <dbReference type="ARBA" id="ARBA00022729"/>
    </source>
</evidence>
<dbReference type="Pfam" id="PF13899">
    <property type="entry name" value="Thioredoxin_7"/>
    <property type="match status" value="1"/>
</dbReference>
<comment type="caution">
    <text evidence="2">The sequence shown here is derived from an EMBL/GenBank/DDBJ whole genome shotgun (WGS) entry which is preliminary data.</text>
</comment>
<gene>
    <name evidence="2" type="ORF">VT99_13972</name>
</gene>
<protein>
    <submittedName>
        <fullName evidence="2">Thioredoxin-like</fullName>
    </submittedName>
</protein>
<organism evidence="2 3">
    <name type="scientific">Candidatus Electrothrix marina</name>
    <dbReference type="NCBI Taxonomy" id="1859130"/>
    <lineage>
        <taxon>Bacteria</taxon>
        <taxon>Pseudomonadati</taxon>
        <taxon>Thermodesulfobacteriota</taxon>
        <taxon>Desulfobulbia</taxon>
        <taxon>Desulfobulbales</taxon>
        <taxon>Desulfobulbaceae</taxon>
        <taxon>Candidatus Electrothrix</taxon>
    </lineage>
</organism>